<dbReference type="GeneID" id="103542679"/>
<evidence type="ECO:0000256" key="4">
    <source>
        <dbReference type="ARBA" id="ARBA00022729"/>
    </source>
</evidence>
<proteinExistence type="inferred from homology"/>
<keyword evidence="3" id="KW-0964">Secreted</keyword>
<dbReference type="Pfam" id="PF12260">
    <property type="entry name" value="PIP49_C"/>
    <property type="match status" value="1"/>
</dbReference>
<keyword evidence="8" id="KW-0808">Transferase</keyword>
<dbReference type="InterPro" id="IPR020519">
    <property type="entry name" value="DIPK2A/B"/>
</dbReference>
<gene>
    <name evidence="8" type="primary">DIPK2B</name>
</gene>
<sequence>MEPWLGPEAAALRPGWPALLLWVSALRCSVSSPASPSPSLVPRVRTSYNFGRTFLGLDKCNACIGTSICKKFFKEEIRFDNRLASHLGLPSGYLPSYSANYSDDSKTWRPVEVSRLVSKQQNEISDRRICAFAAAPKTCSIERVLRKTRRFQKWLQAKRLTPDLVRGLPSPLLRCPSQRLLDRVVRRYAEVPDAGSIFMDHFTDRDKLRLLYTLAVNAHPILLQIFPGAEGWPLPRYLGSCGRFLISTSTSPLQEFYSAPPDQAADLAYQLLGVLESLRSNDLNYFFYFTHVDAGMFGIFNNGHLFIRDASTLGVIDRQEGSQAAARAGENKDIFSCLLSDCQAELPSCDTVPEKQSLVLVCRQVLPRLLQGKFPSPVQEEIDATLTWCGEDTRPDAEVLGAASRLKDILRPLRTCDPRFAYRYPDCKYNDKF</sequence>
<accession>A0ABM4NC30</accession>
<evidence type="ECO:0000256" key="5">
    <source>
        <dbReference type="SAM" id="SignalP"/>
    </source>
</evidence>
<evidence type="ECO:0000313" key="7">
    <source>
        <dbReference type="Proteomes" id="UP001652662"/>
    </source>
</evidence>
<dbReference type="GO" id="GO:0016301">
    <property type="term" value="F:kinase activity"/>
    <property type="evidence" value="ECO:0007669"/>
    <property type="project" value="UniProtKB-KW"/>
</dbReference>
<evidence type="ECO:0000259" key="6">
    <source>
        <dbReference type="Pfam" id="PF12260"/>
    </source>
</evidence>
<dbReference type="Proteomes" id="UP001652662">
    <property type="component" value="Chromosome X"/>
</dbReference>
<organism evidence="7 8">
    <name type="scientific">Equus przewalskii</name>
    <name type="common">Przewalski's horse</name>
    <name type="synonym">Equus caballus przewalskii</name>
    <dbReference type="NCBI Taxonomy" id="9798"/>
    <lineage>
        <taxon>Eukaryota</taxon>
        <taxon>Metazoa</taxon>
        <taxon>Chordata</taxon>
        <taxon>Craniata</taxon>
        <taxon>Vertebrata</taxon>
        <taxon>Euteleostomi</taxon>
        <taxon>Mammalia</taxon>
        <taxon>Eutheria</taxon>
        <taxon>Laurasiatheria</taxon>
        <taxon>Perissodactyla</taxon>
        <taxon>Equidae</taxon>
        <taxon>Equus</taxon>
    </lineage>
</organism>
<evidence type="ECO:0000256" key="3">
    <source>
        <dbReference type="ARBA" id="ARBA00022525"/>
    </source>
</evidence>
<dbReference type="PANTHER" id="PTHR32073">
    <property type="entry name" value="GH11358P"/>
    <property type="match status" value="1"/>
</dbReference>
<name>A0ABM4NC30_EQUPR</name>
<dbReference type="InterPro" id="IPR022049">
    <property type="entry name" value="FAM69_kinase_dom"/>
</dbReference>
<keyword evidence="4 5" id="KW-0732">Signal</keyword>
<feature type="chain" id="PRO_5045942192" evidence="5">
    <location>
        <begin position="32"/>
        <end position="433"/>
    </location>
</feature>
<evidence type="ECO:0000256" key="2">
    <source>
        <dbReference type="ARBA" id="ARBA00006338"/>
    </source>
</evidence>
<keyword evidence="8" id="KW-0418">Kinase</keyword>
<protein>
    <submittedName>
        <fullName evidence="8">Divergent protein kinase domain 2B</fullName>
    </submittedName>
</protein>
<feature type="domain" description="FAM69 protein-kinase" evidence="6">
    <location>
        <begin position="211"/>
        <end position="390"/>
    </location>
</feature>
<dbReference type="PANTHER" id="PTHR32073:SF8">
    <property type="entry name" value="DIVERGENT PROTEIN KINASE DOMAIN 2B"/>
    <property type="match status" value="1"/>
</dbReference>
<evidence type="ECO:0000256" key="1">
    <source>
        <dbReference type="ARBA" id="ARBA00004613"/>
    </source>
</evidence>
<comment type="similarity">
    <text evidence="2">Belongs to the DIPK family.</text>
</comment>
<dbReference type="RefSeq" id="XP_070462498.1">
    <property type="nucleotide sequence ID" value="XM_070606397.1"/>
</dbReference>
<comment type="subcellular location">
    <subcellularLocation>
        <location evidence="1">Secreted</location>
    </subcellularLocation>
</comment>
<reference evidence="8" key="1">
    <citation type="submission" date="2025-08" db="UniProtKB">
        <authorList>
            <consortium name="RefSeq"/>
        </authorList>
    </citation>
    <scope>IDENTIFICATION</scope>
    <source>
        <tissue evidence="8">Blood</tissue>
    </source>
</reference>
<feature type="signal peptide" evidence="5">
    <location>
        <begin position="1"/>
        <end position="31"/>
    </location>
</feature>
<evidence type="ECO:0000313" key="8">
    <source>
        <dbReference type="RefSeq" id="XP_070462498.1"/>
    </source>
</evidence>
<keyword evidence="7" id="KW-1185">Reference proteome</keyword>